<name>A0A8H5LLL7_9AGAR</name>
<feature type="domain" description="C2H2-type" evidence="3">
    <location>
        <begin position="397"/>
        <end position="428"/>
    </location>
</feature>
<evidence type="ECO:0000259" key="3">
    <source>
        <dbReference type="PROSITE" id="PS50157"/>
    </source>
</evidence>
<comment type="caution">
    <text evidence="4">The sequence shown here is derived from an EMBL/GenBank/DDBJ whole genome shotgun (WGS) entry which is preliminary data.</text>
</comment>
<dbReference type="OrthoDB" id="1939603at2759"/>
<feature type="compositionally biased region" description="Polar residues" evidence="2">
    <location>
        <begin position="62"/>
        <end position="71"/>
    </location>
</feature>
<dbReference type="EMBL" id="JAACJO010000002">
    <property type="protein sequence ID" value="KAF5362075.1"/>
    <property type="molecule type" value="Genomic_DNA"/>
</dbReference>
<keyword evidence="1" id="KW-0863">Zinc-finger</keyword>
<dbReference type="GO" id="GO:0008270">
    <property type="term" value="F:zinc ion binding"/>
    <property type="evidence" value="ECO:0007669"/>
    <property type="project" value="UniProtKB-KW"/>
</dbReference>
<evidence type="ECO:0000256" key="2">
    <source>
        <dbReference type="SAM" id="MobiDB-lite"/>
    </source>
</evidence>
<evidence type="ECO:0000313" key="5">
    <source>
        <dbReference type="Proteomes" id="UP000559027"/>
    </source>
</evidence>
<feature type="compositionally biased region" description="Basic and acidic residues" evidence="2">
    <location>
        <begin position="171"/>
        <end position="194"/>
    </location>
</feature>
<dbReference type="PROSITE" id="PS00028">
    <property type="entry name" value="ZINC_FINGER_C2H2_1"/>
    <property type="match status" value="1"/>
</dbReference>
<evidence type="ECO:0000256" key="1">
    <source>
        <dbReference type="PROSITE-ProRule" id="PRU00042"/>
    </source>
</evidence>
<feature type="compositionally biased region" description="Polar residues" evidence="2">
    <location>
        <begin position="580"/>
        <end position="593"/>
    </location>
</feature>
<feature type="compositionally biased region" description="Pro residues" evidence="2">
    <location>
        <begin position="311"/>
        <end position="324"/>
    </location>
</feature>
<reference evidence="4 5" key="1">
    <citation type="journal article" date="2020" name="ISME J.">
        <title>Uncovering the hidden diversity of litter-decomposition mechanisms in mushroom-forming fungi.</title>
        <authorList>
            <person name="Floudas D."/>
            <person name="Bentzer J."/>
            <person name="Ahren D."/>
            <person name="Johansson T."/>
            <person name="Persson P."/>
            <person name="Tunlid A."/>
        </authorList>
    </citation>
    <scope>NUCLEOTIDE SEQUENCE [LARGE SCALE GENOMIC DNA]</scope>
    <source>
        <strain evidence="4 5">CBS 146.42</strain>
    </source>
</reference>
<dbReference type="GO" id="GO:0006355">
    <property type="term" value="P:regulation of DNA-templated transcription"/>
    <property type="evidence" value="ECO:0007669"/>
    <property type="project" value="InterPro"/>
</dbReference>
<feature type="region of interest" description="Disordered" evidence="2">
    <location>
        <begin position="129"/>
        <end position="366"/>
    </location>
</feature>
<feature type="region of interest" description="Disordered" evidence="2">
    <location>
        <begin position="45"/>
        <end position="102"/>
    </location>
</feature>
<feature type="compositionally biased region" description="Polar residues" evidence="2">
    <location>
        <begin position="82"/>
        <end position="92"/>
    </location>
</feature>
<keyword evidence="1" id="KW-0862">Zinc</keyword>
<feature type="compositionally biased region" description="Low complexity" evidence="2">
    <location>
        <begin position="243"/>
        <end position="258"/>
    </location>
</feature>
<organism evidence="4 5">
    <name type="scientific">Leucocoprinus leucothites</name>
    <dbReference type="NCBI Taxonomy" id="201217"/>
    <lineage>
        <taxon>Eukaryota</taxon>
        <taxon>Fungi</taxon>
        <taxon>Dikarya</taxon>
        <taxon>Basidiomycota</taxon>
        <taxon>Agaricomycotina</taxon>
        <taxon>Agaricomycetes</taxon>
        <taxon>Agaricomycetidae</taxon>
        <taxon>Agaricales</taxon>
        <taxon>Agaricineae</taxon>
        <taxon>Agaricaceae</taxon>
        <taxon>Leucocoprinus</taxon>
    </lineage>
</organism>
<keyword evidence="1" id="KW-0479">Metal-binding</keyword>
<keyword evidence="5" id="KW-1185">Reference proteome</keyword>
<dbReference type="PROSITE" id="PS50157">
    <property type="entry name" value="ZINC_FINGER_C2H2_2"/>
    <property type="match status" value="1"/>
</dbReference>
<dbReference type="PANTHER" id="PTHR36167:SF3">
    <property type="entry name" value="C2H2 FINGER DOMAIN TRANSCRIPTION FACTOR (EUROFUNG)-RELATED"/>
    <property type="match status" value="1"/>
</dbReference>
<feature type="compositionally biased region" description="Polar residues" evidence="2">
    <location>
        <begin position="340"/>
        <end position="366"/>
    </location>
</feature>
<feature type="compositionally biased region" description="Low complexity" evidence="2">
    <location>
        <begin position="325"/>
        <end position="335"/>
    </location>
</feature>
<accession>A0A8H5LLL7</accession>
<feature type="region of interest" description="Disordered" evidence="2">
    <location>
        <begin position="552"/>
        <end position="643"/>
    </location>
</feature>
<sequence>MMSQVLSPPTQLDVSKCIPDYLPRHKVASSPAFFSDLGNLVPVTSPIHSDSPAGSVDDDNSSSHSPRSAGQFQRAEPRPSAAFNSPVTSPTTDMFDPNSRPSFVAAQYPAHNLPSINSAADTLRNSDAVGSYLSESPSPVDVHRPPSFPHPISAPPSQDRFPLTGAPSYSGEDRTIPESLADRCVRQGPHDKYSNVDSNSVLDQRRMSEPAVHGSPSPYPPGDSNDRLSQYPFAFNPPPPQPSRSSSYASSLHRNSSLGSLRDTRGNPDYPLSQSHWKQGDEYEQGLYEPISPLNPNFPNGLLGSPNGVPYSPPPGDPYGPSPPNTGTSTSSAPPLGSMNYGNFGSQSQMSSLQRGTNTNANLAGDANNKTYSFVALPGNTVKKRPRRRYDEIERLYQCSWPDCTKSYGTLNHLNAHVTMQKHGPKRTPSEFKELRKQWRKAKKEAEAVGLPNGSARRIPNMRPDESGSYDTRYGSMQHRQHPAMGLSVNVPHAGSANRFAVPIEDIRYPPHEREDDVLHYGSLRRFNNVGTPSSWHAGSNLASRAGFSQSYMSSSLPSAPSHPSSPSPRTVGRLGPDSTLLTPLSGYQNHQSHPGLLPPLHPAGELPYPPDSYDLYESDSRPGTGHASIGGHVSGDDFDHRG</sequence>
<dbReference type="InterPro" id="IPR013087">
    <property type="entry name" value="Znf_C2H2_type"/>
</dbReference>
<gene>
    <name evidence="4" type="ORF">D9756_002283</name>
</gene>
<dbReference type="InterPro" id="IPR039327">
    <property type="entry name" value="CON7-like"/>
</dbReference>
<dbReference type="Proteomes" id="UP000559027">
    <property type="component" value="Unassembled WGS sequence"/>
</dbReference>
<protein>
    <recommendedName>
        <fullName evidence="3">C2H2-type domain-containing protein</fullName>
    </recommendedName>
</protein>
<proteinExistence type="predicted"/>
<dbReference type="Gene3D" id="3.30.160.60">
    <property type="entry name" value="Classic Zinc Finger"/>
    <property type="match status" value="1"/>
</dbReference>
<dbReference type="PANTHER" id="PTHR36167">
    <property type="entry name" value="C2H2 FINGER DOMAIN TRANSCRIPTION FACTOR (EUROFUNG)-RELATED"/>
    <property type="match status" value="1"/>
</dbReference>
<feature type="compositionally biased region" description="Low complexity" evidence="2">
    <location>
        <begin position="552"/>
        <end position="569"/>
    </location>
</feature>
<evidence type="ECO:0000313" key="4">
    <source>
        <dbReference type="EMBL" id="KAF5362075.1"/>
    </source>
</evidence>
<dbReference type="AlphaFoldDB" id="A0A8H5LLL7"/>